<evidence type="ECO:0000313" key="2">
    <source>
        <dbReference type="Proteomes" id="UP000789901"/>
    </source>
</evidence>
<comment type="caution">
    <text evidence="1">The sequence shown here is derived from an EMBL/GenBank/DDBJ whole genome shotgun (WGS) entry which is preliminary data.</text>
</comment>
<organism evidence="1 2">
    <name type="scientific">Gigaspora margarita</name>
    <dbReference type="NCBI Taxonomy" id="4874"/>
    <lineage>
        <taxon>Eukaryota</taxon>
        <taxon>Fungi</taxon>
        <taxon>Fungi incertae sedis</taxon>
        <taxon>Mucoromycota</taxon>
        <taxon>Glomeromycotina</taxon>
        <taxon>Glomeromycetes</taxon>
        <taxon>Diversisporales</taxon>
        <taxon>Gigasporaceae</taxon>
        <taxon>Gigaspora</taxon>
    </lineage>
</organism>
<dbReference type="EMBL" id="CAJVQB010031040">
    <property type="protein sequence ID" value="CAG8816372.1"/>
    <property type="molecule type" value="Genomic_DNA"/>
</dbReference>
<name>A0ABN7W6M4_GIGMA</name>
<keyword evidence="2" id="KW-1185">Reference proteome</keyword>
<protein>
    <submittedName>
        <fullName evidence="1">22778_t:CDS:1</fullName>
    </submittedName>
</protein>
<reference evidence="1 2" key="1">
    <citation type="submission" date="2021-06" db="EMBL/GenBank/DDBJ databases">
        <authorList>
            <person name="Kallberg Y."/>
            <person name="Tangrot J."/>
            <person name="Rosling A."/>
        </authorList>
    </citation>
    <scope>NUCLEOTIDE SEQUENCE [LARGE SCALE GENOMIC DNA]</scope>
    <source>
        <strain evidence="1 2">120-4 pot B 10/14</strain>
    </source>
</reference>
<gene>
    <name evidence="1" type="ORF">GMARGA_LOCUS26525</name>
</gene>
<sequence>MLLQKPSLTNKMWKSLACGSFINLQKFSYKNMINNVKCIGEDTLLQSSDSGIISIKKCPRNSTFQNISEWLLAFKAYMNAVLILYENREQKLNIYRNHINELYIEHDFLAVLGYDKNQRIALVVNWDAILIDQDIEA</sequence>
<dbReference type="Proteomes" id="UP000789901">
    <property type="component" value="Unassembled WGS sequence"/>
</dbReference>
<accession>A0ABN7W6M4</accession>
<proteinExistence type="predicted"/>
<evidence type="ECO:0000313" key="1">
    <source>
        <dbReference type="EMBL" id="CAG8816372.1"/>
    </source>
</evidence>